<feature type="chain" id="PRO_5038820730" description="MORN repeat-containing protein" evidence="2">
    <location>
        <begin position="22"/>
        <end position="318"/>
    </location>
</feature>
<dbReference type="SUPFAM" id="SSF82185">
    <property type="entry name" value="Histone H3 K4-specific methyltransferase SET7/9 N-terminal domain"/>
    <property type="match status" value="1"/>
</dbReference>
<evidence type="ECO:0000256" key="1">
    <source>
        <dbReference type="ARBA" id="ARBA00022737"/>
    </source>
</evidence>
<dbReference type="Proteomes" id="UP000463883">
    <property type="component" value="Chromosome"/>
</dbReference>
<protein>
    <recommendedName>
        <fullName evidence="5">MORN repeat-containing protein</fullName>
    </recommendedName>
</protein>
<dbReference type="Pfam" id="PF02493">
    <property type="entry name" value="MORN"/>
    <property type="match status" value="4"/>
</dbReference>
<dbReference type="AlphaFoldDB" id="A0A6P1MQN9"/>
<feature type="signal peptide" evidence="2">
    <location>
        <begin position="1"/>
        <end position="21"/>
    </location>
</feature>
<evidence type="ECO:0008006" key="5">
    <source>
        <dbReference type="Google" id="ProtNLM"/>
    </source>
</evidence>
<name>A0A6P1MQN9_9FIRM</name>
<dbReference type="SMART" id="SM00698">
    <property type="entry name" value="MORN"/>
    <property type="match status" value="2"/>
</dbReference>
<organism evidence="3 4">
    <name type="scientific">Aminipila terrae</name>
    <dbReference type="NCBI Taxonomy" id="2697030"/>
    <lineage>
        <taxon>Bacteria</taxon>
        <taxon>Bacillati</taxon>
        <taxon>Bacillota</taxon>
        <taxon>Clostridia</taxon>
        <taxon>Peptostreptococcales</taxon>
        <taxon>Anaerovoracaceae</taxon>
        <taxon>Aminipila</taxon>
    </lineage>
</organism>
<evidence type="ECO:0000313" key="4">
    <source>
        <dbReference type="Proteomes" id="UP000463883"/>
    </source>
</evidence>
<dbReference type="GO" id="GO:0005829">
    <property type="term" value="C:cytosol"/>
    <property type="evidence" value="ECO:0007669"/>
    <property type="project" value="TreeGrafter"/>
</dbReference>
<proteinExistence type="predicted"/>
<sequence length="318" mass="35815">MKRKITVVLSLIFIISCLVFTGCTSEVKDKNISIKFQDKDYAGTYTGTCENGIPNGQGSFKYKKDKEYLNYKGNFKDGQISDKGTLKTNLLLVKFKEVNRVGEYKGDVINGIPNGNGNFVATNDAKVKYTYEGQWKNGIFNGIGTQTFDDDSLTYIGQWKNGKFIPDFRNLIITFGTDTNMPYTISDKANGFLKKHLELFPADNYEQLAPFVNKTIEYKHISKSPSQYGDQIMVISGTVSQIFEDVVDDDDFKYSATEIYVYDNNDNYYWICYPGTCNIYEGDNVTIYGLPLDSSSYENNGGGTTLVQVIAGCYIENK</sequence>
<dbReference type="RefSeq" id="WP_162363080.1">
    <property type="nucleotide sequence ID" value="NZ_CP047591.1"/>
</dbReference>
<reference evidence="3 4" key="1">
    <citation type="submission" date="2020-01" db="EMBL/GenBank/DDBJ databases">
        <title>Genomic analysis of Aminipila sp. CBA3637.</title>
        <authorList>
            <person name="Kim Y.B."/>
            <person name="Roh S.W."/>
        </authorList>
    </citation>
    <scope>NUCLEOTIDE SEQUENCE [LARGE SCALE GENOMIC DNA]</scope>
    <source>
        <strain evidence="3 4">CBA3637</strain>
    </source>
</reference>
<dbReference type="PROSITE" id="PS51257">
    <property type="entry name" value="PROKAR_LIPOPROTEIN"/>
    <property type="match status" value="1"/>
</dbReference>
<dbReference type="PANTHER" id="PTHR43215:SF14">
    <property type="entry name" value="RADIAL SPOKE HEAD 1 HOMOLOG"/>
    <property type="match status" value="1"/>
</dbReference>
<dbReference type="KEGG" id="amic:Ami3637_13860"/>
<accession>A0A6P1MQN9</accession>
<keyword evidence="1" id="KW-0677">Repeat</keyword>
<keyword evidence="2" id="KW-0732">Signal</keyword>
<gene>
    <name evidence="3" type="ORF">Ami3637_13860</name>
</gene>
<dbReference type="Gene3D" id="2.20.110.10">
    <property type="entry name" value="Histone H3 K4-specific methyltransferase SET7/9 N-terminal domain"/>
    <property type="match status" value="1"/>
</dbReference>
<keyword evidence="4" id="KW-1185">Reference proteome</keyword>
<dbReference type="PANTHER" id="PTHR43215">
    <property type="entry name" value="RADIAL SPOKE HEAD 1 HOMOLOG"/>
    <property type="match status" value="1"/>
</dbReference>
<dbReference type="EMBL" id="CP047591">
    <property type="protein sequence ID" value="QHI73315.1"/>
    <property type="molecule type" value="Genomic_DNA"/>
</dbReference>
<dbReference type="InterPro" id="IPR003409">
    <property type="entry name" value="MORN"/>
</dbReference>
<evidence type="ECO:0000256" key="2">
    <source>
        <dbReference type="SAM" id="SignalP"/>
    </source>
</evidence>
<evidence type="ECO:0000313" key="3">
    <source>
        <dbReference type="EMBL" id="QHI73315.1"/>
    </source>
</evidence>